<dbReference type="RefSeq" id="XP_069312129.1">
    <property type="nucleotide sequence ID" value="XM_069447229.1"/>
</dbReference>
<accession>A0ABR3UZK3</accession>
<evidence type="ECO:0000313" key="4">
    <source>
        <dbReference type="Proteomes" id="UP001578633"/>
    </source>
</evidence>
<protein>
    <submittedName>
        <fullName evidence="3">Uncharacterized protein</fullName>
    </submittedName>
</protein>
<feature type="region of interest" description="Disordered" evidence="2">
    <location>
        <begin position="359"/>
        <end position="378"/>
    </location>
</feature>
<name>A0ABR3UZK3_9PLEO</name>
<evidence type="ECO:0000313" key="3">
    <source>
        <dbReference type="EMBL" id="KAL1801545.1"/>
    </source>
</evidence>
<feature type="coiled-coil region" evidence="1">
    <location>
        <begin position="25"/>
        <end position="52"/>
    </location>
</feature>
<comment type="caution">
    <text evidence="3">The sequence shown here is derived from an EMBL/GenBank/DDBJ whole genome shotgun (WGS) entry which is preliminary data.</text>
</comment>
<proteinExistence type="predicted"/>
<dbReference type="GeneID" id="96082209"/>
<gene>
    <name evidence="3" type="ORF">ACET3X_001887</name>
</gene>
<keyword evidence="4" id="KW-1185">Reference proteome</keyword>
<evidence type="ECO:0000256" key="1">
    <source>
        <dbReference type="SAM" id="Coils"/>
    </source>
</evidence>
<dbReference type="Proteomes" id="UP001578633">
    <property type="component" value="Chromosome 1"/>
</dbReference>
<keyword evidence="1" id="KW-0175">Coiled coil</keyword>
<sequence>MTTMSVLPSSSMHLRANCLNALKQERNTESELQDSYSKIERLRERVEILHKKTAANKHETAAAFLALAKNDCLEFCHKVYKTFPREIRDIIYGYIIECGGVLSFKSVQNSWSELDYFASSSETQYRLGLPTADADHWWKRDFVGAKMVREIGEHYYRSSHFRFEARFSNFAKFRATDQFNLGFRPVYFVSNVEIVVDCGRYEFRPTTSVENDDASLSGSEDQLPWEPYTSSWGESETQEHLLVELESLFGFRPGTAIAIRLIRPWNEENTCLENQEWMCHNVVPVIFPVLQRLKEANCRTRILLGKEDSDRPMIKSKKKSKTKRNIKYSFYASKWNPESLEAITTDFLEYFEAKHGRAPQSEVQAESDESVDVVDPSDSSGDVWIVTNNSTVGVSW</sequence>
<reference evidence="3 4" key="1">
    <citation type="submission" date="2024-09" db="EMBL/GenBank/DDBJ databases">
        <title>T2T genomes of carrot and Alternaria dauci and their utility for understanding host-pathogen interaction during carrot leaf blight disease.</title>
        <authorList>
            <person name="Liu W."/>
            <person name="Xu S."/>
            <person name="Ou C."/>
            <person name="Liu X."/>
            <person name="Zhuang F."/>
            <person name="Deng X.W."/>
        </authorList>
    </citation>
    <scope>NUCLEOTIDE SEQUENCE [LARGE SCALE GENOMIC DNA]</scope>
    <source>
        <strain evidence="3 4">A2016</strain>
    </source>
</reference>
<evidence type="ECO:0000256" key="2">
    <source>
        <dbReference type="SAM" id="MobiDB-lite"/>
    </source>
</evidence>
<organism evidence="3 4">
    <name type="scientific">Alternaria dauci</name>
    <dbReference type="NCBI Taxonomy" id="48095"/>
    <lineage>
        <taxon>Eukaryota</taxon>
        <taxon>Fungi</taxon>
        <taxon>Dikarya</taxon>
        <taxon>Ascomycota</taxon>
        <taxon>Pezizomycotina</taxon>
        <taxon>Dothideomycetes</taxon>
        <taxon>Pleosporomycetidae</taxon>
        <taxon>Pleosporales</taxon>
        <taxon>Pleosporineae</taxon>
        <taxon>Pleosporaceae</taxon>
        <taxon>Alternaria</taxon>
        <taxon>Alternaria sect. Porri</taxon>
    </lineage>
</organism>
<dbReference type="EMBL" id="JBHGVX010000001">
    <property type="protein sequence ID" value="KAL1801545.1"/>
    <property type="molecule type" value="Genomic_DNA"/>
</dbReference>